<dbReference type="RefSeq" id="WP_311581277.1">
    <property type="nucleotide sequence ID" value="NZ_JAVRIF010000005.1"/>
</dbReference>
<protein>
    <submittedName>
        <fullName evidence="2">Methylamine utilization protein</fullName>
    </submittedName>
</protein>
<evidence type="ECO:0000313" key="3">
    <source>
        <dbReference type="Proteomes" id="UP001266357"/>
    </source>
</evidence>
<dbReference type="Proteomes" id="UP001266357">
    <property type="component" value="Unassembled WGS sequence"/>
</dbReference>
<feature type="chain" id="PRO_5045725072" evidence="1">
    <location>
        <begin position="24"/>
        <end position="216"/>
    </location>
</feature>
<dbReference type="Gene3D" id="2.60.40.420">
    <property type="entry name" value="Cupredoxins - blue copper proteins"/>
    <property type="match status" value="1"/>
</dbReference>
<accession>A0ABU3A1B4</accession>
<organism evidence="2 3">
    <name type="scientific">Thalassotalea castellviae</name>
    <dbReference type="NCBI Taxonomy" id="3075612"/>
    <lineage>
        <taxon>Bacteria</taxon>
        <taxon>Pseudomonadati</taxon>
        <taxon>Pseudomonadota</taxon>
        <taxon>Gammaproteobacteria</taxon>
        <taxon>Alteromonadales</taxon>
        <taxon>Colwelliaceae</taxon>
        <taxon>Thalassotalea</taxon>
    </lineage>
</organism>
<name>A0ABU3A1B4_9GAMM</name>
<evidence type="ECO:0000313" key="2">
    <source>
        <dbReference type="EMBL" id="MDT0603968.1"/>
    </source>
</evidence>
<dbReference type="InterPro" id="IPR008972">
    <property type="entry name" value="Cupredoxin"/>
</dbReference>
<dbReference type="SUPFAM" id="SSF49503">
    <property type="entry name" value="Cupredoxins"/>
    <property type="match status" value="1"/>
</dbReference>
<evidence type="ECO:0000256" key="1">
    <source>
        <dbReference type="SAM" id="SignalP"/>
    </source>
</evidence>
<proteinExistence type="predicted"/>
<sequence>MLDKKTILVGFILLISLGNVAHATTINVINQDGQPLADVVLEIPLHHSEENDFTTPLIMDQIDKSFAPNVLIAPKNSLVSFPNSDDIRHHVYSFSAAKTFELKLYAARPKNPVEFEQEGIVVLGCNIHDSMVGYIYVHDNTYTVKSNVTGKIEIDEIPALAKSFYLWHPNAMKGVEHREMLPIALLKANNKEITLTLNTKTPVPRNTFGELGKHAH</sequence>
<keyword evidence="1" id="KW-0732">Signal</keyword>
<dbReference type="CDD" id="cd04221">
    <property type="entry name" value="MauL"/>
    <property type="match status" value="1"/>
</dbReference>
<keyword evidence="3" id="KW-1185">Reference proteome</keyword>
<reference evidence="2 3" key="1">
    <citation type="submission" date="2023-09" db="EMBL/GenBank/DDBJ databases">
        <authorList>
            <person name="Rey-Velasco X."/>
        </authorList>
    </citation>
    <scope>NUCLEOTIDE SEQUENCE [LARGE SCALE GENOMIC DNA]</scope>
    <source>
        <strain evidence="2 3">W431</strain>
    </source>
</reference>
<gene>
    <name evidence="2" type="ORF">RM573_10215</name>
</gene>
<dbReference type="InterPro" id="IPR034242">
    <property type="entry name" value="MauL"/>
</dbReference>
<dbReference type="EMBL" id="JAVRIF010000005">
    <property type="protein sequence ID" value="MDT0603968.1"/>
    <property type="molecule type" value="Genomic_DNA"/>
</dbReference>
<feature type="signal peptide" evidence="1">
    <location>
        <begin position="1"/>
        <end position="23"/>
    </location>
</feature>
<comment type="caution">
    <text evidence="2">The sequence shown here is derived from an EMBL/GenBank/DDBJ whole genome shotgun (WGS) entry which is preliminary data.</text>
</comment>